<dbReference type="InterPro" id="IPR021047">
    <property type="entry name" value="Mannosyltransferase_CMT1"/>
</dbReference>
<name>A0A9P4QVP6_9PLEO</name>
<keyword evidence="1" id="KW-0472">Membrane</keyword>
<dbReference type="OrthoDB" id="262547at2759"/>
<gene>
    <name evidence="2" type="ORF">EJ04DRAFT_512226</name>
</gene>
<feature type="transmembrane region" description="Helical" evidence="1">
    <location>
        <begin position="75"/>
        <end position="98"/>
    </location>
</feature>
<dbReference type="Proteomes" id="UP000799444">
    <property type="component" value="Unassembled WGS sequence"/>
</dbReference>
<protein>
    <recommendedName>
        <fullName evidence="4">Glycosyltransferase family 69 protein</fullName>
    </recommendedName>
</protein>
<comment type="caution">
    <text evidence="2">The sequence shown here is derived from an EMBL/GenBank/DDBJ whole genome shotgun (WGS) entry which is preliminary data.</text>
</comment>
<dbReference type="Pfam" id="PF11735">
    <property type="entry name" value="CAP59_mtransfer"/>
    <property type="match status" value="1"/>
</dbReference>
<evidence type="ECO:0000313" key="3">
    <source>
        <dbReference type="Proteomes" id="UP000799444"/>
    </source>
</evidence>
<keyword evidence="3" id="KW-1185">Reference proteome</keyword>
<sequence>MSSTFRRAAHDYEPLPRTSLDDDHVELKVPHPSWTRRLRDAVSGVLLPSVKNISNPSAYAHLITPRRRKRSLLRLIYYSIFSIPYLCLALVLVVGIFFPSYTHRPGHYDKLRQIAQSSTSPGRANIRHEKVFIAASIYEVNGTLSDGAWGQSVLDLVDLLGPDNVYLSIYENDPDALTKASLAQLKSKVTCNASVVFEDLDLATIPRTELPSGETRIKRIAFLAEVRNRALAPIDSVDVAFDRLLFINDVNFDPVEAAQLLFSTNVDANGRAEYGAACAVDFINPFKFYDRFATRDMEGHNMGIPFYPWFTSAGDHVSRSDVMSGSDAVRVRSCWGGMTAFEAKWFQDLRASHANEAAQQPTSPLRFRYEEETYWESSECCLINADLQYRRTGKGMPEDSGIYMNPYVRVAYDTKTLSWLSLSRRPERLYSLIHDILNHWVGFPQYDPRQTEEPGTTINDRIWIYDHPKKALAPDPSNEDLAGHWEDQQRIAKPGGFCGGRNLLVLNEKPEDGEGKWRRIAPPSMPIGA</sequence>
<dbReference type="EMBL" id="ML996143">
    <property type="protein sequence ID" value="KAF2734778.1"/>
    <property type="molecule type" value="Genomic_DNA"/>
</dbReference>
<proteinExistence type="predicted"/>
<dbReference type="PANTHER" id="PTHR34144">
    <property type="entry name" value="CHROMOSOME 8, WHOLE GENOME SHOTGUN SEQUENCE"/>
    <property type="match status" value="1"/>
</dbReference>
<accession>A0A9P4QVP6</accession>
<dbReference type="PANTHER" id="PTHR34144:SF8">
    <property type="entry name" value="GLYCOSYLTRANSFERASE FAMILY 69 PROTEIN"/>
    <property type="match status" value="1"/>
</dbReference>
<keyword evidence="1" id="KW-0812">Transmembrane</keyword>
<evidence type="ECO:0000256" key="1">
    <source>
        <dbReference type="SAM" id="Phobius"/>
    </source>
</evidence>
<evidence type="ECO:0008006" key="4">
    <source>
        <dbReference type="Google" id="ProtNLM"/>
    </source>
</evidence>
<reference evidence="2" key="1">
    <citation type="journal article" date="2020" name="Stud. Mycol.">
        <title>101 Dothideomycetes genomes: a test case for predicting lifestyles and emergence of pathogens.</title>
        <authorList>
            <person name="Haridas S."/>
            <person name="Albert R."/>
            <person name="Binder M."/>
            <person name="Bloem J."/>
            <person name="Labutti K."/>
            <person name="Salamov A."/>
            <person name="Andreopoulos B."/>
            <person name="Baker S."/>
            <person name="Barry K."/>
            <person name="Bills G."/>
            <person name="Bluhm B."/>
            <person name="Cannon C."/>
            <person name="Castanera R."/>
            <person name="Culley D."/>
            <person name="Daum C."/>
            <person name="Ezra D."/>
            <person name="Gonzalez J."/>
            <person name="Henrissat B."/>
            <person name="Kuo A."/>
            <person name="Liang C."/>
            <person name="Lipzen A."/>
            <person name="Lutzoni F."/>
            <person name="Magnuson J."/>
            <person name="Mondo S."/>
            <person name="Nolan M."/>
            <person name="Ohm R."/>
            <person name="Pangilinan J."/>
            <person name="Park H.-J."/>
            <person name="Ramirez L."/>
            <person name="Alfaro M."/>
            <person name="Sun H."/>
            <person name="Tritt A."/>
            <person name="Yoshinaga Y."/>
            <person name="Zwiers L.-H."/>
            <person name="Turgeon B."/>
            <person name="Goodwin S."/>
            <person name="Spatafora J."/>
            <person name="Crous P."/>
            <person name="Grigoriev I."/>
        </authorList>
    </citation>
    <scope>NUCLEOTIDE SEQUENCE</scope>
    <source>
        <strain evidence="2">CBS 125425</strain>
    </source>
</reference>
<dbReference type="AlphaFoldDB" id="A0A9P4QVP6"/>
<organism evidence="2 3">
    <name type="scientific">Polyplosphaeria fusca</name>
    <dbReference type="NCBI Taxonomy" id="682080"/>
    <lineage>
        <taxon>Eukaryota</taxon>
        <taxon>Fungi</taxon>
        <taxon>Dikarya</taxon>
        <taxon>Ascomycota</taxon>
        <taxon>Pezizomycotina</taxon>
        <taxon>Dothideomycetes</taxon>
        <taxon>Pleosporomycetidae</taxon>
        <taxon>Pleosporales</taxon>
        <taxon>Tetraplosphaeriaceae</taxon>
        <taxon>Polyplosphaeria</taxon>
    </lineage>
</organism>
<evidence type="ECO:0000313" key="2">
    <source>
        <dbReference type="EMBL" id="KAF2734778.1"/>
    </source>
</evidence>
<keyword evidence="1" id="KW-1133">Transmembrane helix</keyword>